<gene>
    <name evidence="6" type="primary">nfi</name>
    <name evidence="7" type="ORF">QW060_06785</name>
</gene>
<keyword evidence="5 6" id="KW-0378">Hydrolase</keyword>
<keyword evidence="3 6" id="KW-0540">Nuclease</keyword>
<comment type="catalytic activity">
    <reaction evidence="6">
        <text>Endonucleolytic cleavage at apurinic or apyrimidinic sites to products with a 5'-phosphate.</text>
        <dbReference type="EC" id="3.1.21.7"/>
    </reaction>
</comment>
<proteinExistence type="inferred from homology"/>
<evidence type="ECO:0000256" key="2">
    <source>
        <dbReference type="ARBA" id="ARBA00022490"/>
    </source>
</evidence>
<dbReference type="GO" id="GO:0004519">
    <property type="term" value="F:endonuclease activity"/>
    <property type="evidence" value="ECO:0007669"/>
    <property type="project" value="UniProtKB-KW"/>
</dbReference>
<keyword evidence="6" id="KW-0460">Magnesium</keyword>
<dbReference type="CDD" id="cd06559">
    <property type="entry name" value="Endonuclease_V"/>
    <property type="match status" value="1"/>
</dbReference>
<accession>A0ABT8CR51</accession>
<feature type="binding site" evidence="6">
    <location>
        <position position="39"/>
    </location>
    <ligand>
        <name>Mg(2+)</name>
        <dbReference type="ChEBI" id="CHEBI:18420"/>
    </ligand>
</feature>
<protein>
    <recommendedName>
        <fullName evidence="6">Endonuclease V</fullName>
        <ecNumber evidence="6">3.1.21.7</ecNumber>
    </recommendedName>
    <alternativeName>
        <fullName evidence="6">Deoxyinosine 3'endonuclease</fullName>
    </alternativeName>
    <alternativeName>
        <fullName evidence="6">Deoxyribonuclease V</fullName>
        <shortName evidence="6">DNase V</shortName>
    </alternativeName>
</protein>
<feature type="site" description="Interaction with target DNA" evidence="6">
    <location>
        <position position="77"/>
    </location>
</feature>
<evidence type="ECO:0000256" key="6">
    <source>
        <dbReference type="HAMAP-Rule" id="MF_00801"/>
    </source>
</evidence>
<dbReference type="PANTHER" id="PTHR28511">
    <property type="entry name" value="ENDONUCLEASE V"/>
    <property type="match status" value="1"/>
</dbReference>
<evidence type="ECO:0000256" key="4">
    <source>
        <dbReference type="ARBA" id="ARBA00022759"/>
    </source>
</evidence>
<comment type="similarity">
    <text evidence="6">Belongs to the endonuclease V family.</text>
</comment>
<comment type="caution">
    <text evidence="7">The sequence shown here is derived from an EMBL/GenBank/DDBJ whole genome shotgun (WGS) entry which is preliminary data.</text>
</comment>
<dbReference type="InterPro" id="IPR007581">
    <property type="entry name" value="Endonuclease-V"/>
</dbReference>
<feature type="binding site" evidence="6">
    <location>
        <position position="107"/>
    </location>
    <ligand>
        <name>Mg(2+)</name>
        <dbReference type="ChEBI" id="CHEBI:18420"/>
    </ligand>
</feature>
<organism evidence="7 8">
    <name type="scientific">Paenimyroides ceti</name>
    <dbReference type="NCBI Taxonomy" id="395087"/>
    <lineage>
        <taxon>Bacteria</taxon>
        <taxon>Pseudomonadati</taxon>
        <taxon>Bacteroidota</taxon>
        <taxon>Flavobacteriia</taxon>
        <taxon>Flavobacteriales</taxon>
        <taxon>Flavobacteriaceae</taxon>
        <taxon>Paenimyroides</taxon>
    </lineage>
</organism>
<sequence length="235" mass="26423">MDYNGLSISEATQIQNELRQHLRFDYPENFPVHTIAGADISYNRNSEILYAAIVLLDYPYMTLKAYALVTGHTTFPYVPGYLAFREVPTLLKAWDLLPEKPDVLILDGQGILHPRQMGIASHFGVLTQQATIGCGKSSLFGKFNEPQLSKGSSEFIYNGMEPIGYILRTKDRVKPVYISPGYGLSLIKTLQIMKQATGAYRIPEPTRIAHEIVNDFRIGKLKAGYHIIQNPLTLF</sequence>
<dbReference type="RefSeq" id="WP_290362887.1">
    <property type="nucleotide sequence ID" value="NZ_JAUFQU010000001.1"/>
</dbReference>
<dbReference type="EC" id="3.1.21.7" evidence="6"/>
<dbReference type="Gene3D" id="3.30.2170.10">
    <property type="entry name" value="archaeoglobus fulgidus dsm 4304 superfamily"/>
    <property type="match status" value="1"/>
</dbReference>
<keyword evidence="4 6" id="KW-0255">Endonuclease</keyword>
<keyword evidence="6" id="KW-0227">DNA damage</keyword>
<evidence type="ECO:0000256" key="5">
    <source>
        <dbReference type="ARBA" id="ARBA00022801"/>
    </source>
</evidence>
<comment type="function">
    <text evidence="6">DNA repair enzyme involved in the repair of deaminated bases. Selectively cleaves double-stranded DNA at the second phosphodiester bond 3' to a deoxyinosine leaving behind the intact lesion on the nicked DNA.</text>
</comment>
<dbReference type="EMBL" id="JAUFQU010000001">
    <property type="protein sequence ID" value="MDN3706835.1"/>
    <property type="molecule type" value="Genomic_DNA"/>
</dbReference>
<evidence type="ECO:0000256" key="1">
    <source>
        <dbReference type="ARBA" id="ARBA00004496"/>
    </source>
</evidence>
<comment type="subcellular location">
    <subcellularLocation>
        <location evidence="1 6">Cytoplasm</location>
    </subcellularLocation>
</comment>
<evidence type="ECO:0000313" key="8">
    <source>
        <dbReference type="Proteomes" id="UP001242368"/>
    </source>
</evidence>
<evidence type="ECO:0000256" key="3">
    <source>
        <dbReference type="ARBA" id="ARBA00022722"/>
    </source>
</evidence>
<evidence type="ECO:0000313" key="7">
    <source>
        <dbReference type="EMBL" id="MDN3706835.1"/>
    </source>
</evidence>
<dbReference type="Pfam" id="PF04493">
    <property type="entry name" value="Endonuclease_5"/>
    <property type="match status" value="1"/>
</dbReference>
<dbReference type="HAMAP" id="MF_00801">
    <property type="entry name" value="Endonuclease_5"/>
    <property type="match status" value="1"/>
</dbReference>
<keyword evidence="6" id="KW-0479">Metal-binding</keyword>
<keyword evidence="8" id="KW-1185">Reference proteome</keyword>
<reference evidence="8" key="1">
    <citation type="journal article" date="2019" name="Int. J. Syst. Evol. Microbiol.">
        <title>The Global Catalogue of Microorganisms (GCM) 10K type strain sequencing project: providing services to taxonomists for standard genome sequencing and annotation.</title>
        <authorList>
            <consortium name="The Broad Institute Genomics Platform"/>
            <consortium name="The Broad Institute Genome Sequencing Center for Infectious Disease"/>
            <person name="Wu L."/>
            <person name="Ma J."/>
        </authorList>
    </citation>
    <scope>NUCLEOTIDE SEQUENCE [LARGE SCALE GENOMIC DNA]</scope>
    <source>
        <strain evidence="8">CECT 7184</strain>
    </source>
</reference>
<comment type="cofactor">
    <cofactor evidence="6">
        <name>Mg(2+)</name>
        <dbReference type="ChEBI" id="CHEBI:18420"/>
    </cofactor>
</comment>
<name>A0ABT8CR51_9FLAO</name>
<dbReference type="Proteomes" id="UP001242368">
    <property type="component" value="Unassembled WGS sequence"/>
</dbReference>
<dbReference type="PANTHER" id="PTHR28511:SF1">
    <property type="entry name" value="ENDONUCLEASE V"/>
    <property type="match status" value="1"/>
</dbReference>
<keyword evidence="6" id="KW-0234">DNA repair</keyword>
<keyword evidence="2 6" id="KW-0963">Cytoplasm</keyword>